<feature type="transmembrane region" description="Helical" evidence="7">
    <location>
        <begin position="406"/>
        <end position="427"/>
    </location>
</feature>
<evidence type="ECO:0000256" key="2">
    <source>
        <dbReference type="ARBA" id="ARBA00022448"/>
    </source>
</evidence>
<dbReference type="InterPro" id="IPR036259">
    <property type="entry name" value="MFS_trans_sf"/>
</dbReference>
<keyword evidence="6 7" id="KW-0472">Membrane</keyword>
<dbReference type="AlphaFoldDB" id="A0A402CFS0"/>
<feature type="transmembrane region" description="Helical" evidence="7">
    <location>
        <begin position="34"/>
        <end position="52"/>
    </location>
</feature>
<sequence length="439" mass="46283">MSDTSTPLDRLSSPPVAQPKRVWASSFIGASIEFYDFSIYATASALVFAPLFFSPAQASIGVVLSFATLAAGYFARPLGAAVFGHFGDRIGRKTTLITTVLLMGVATVLIGALPTYDQVGALAPVLLVTLRIVQGFSVGGEWGGAVVMTTEHSSTERRSFMGSATAMGSAFGVLLGFLAFAAVVPLSGDGFMTWGWRLPFLATVVLFGLAIYMRLRITESPVMVEAHQNRGSTTTLPIKALFSGYGKPVLLAAGVFTGPFMIHSCMGTFFISYGVTELGLDRQFLLNASVMGMLAALIGIPIGGLLADRFGRRRVLAVGVMLATANLFLLWPLFLSGQPAGIIVAYVLVFTFHSLCLAPIGALYSELFPTEVRYTGVSMCYQIASLVGGGLGPLAASLLVANGLGIGAVVAMLATFCVLAGLCIMRLPRTDDIDLRRVA</sequence>
<dbReference type="PROSITE" id="PS50850">
    <property type="entry name" value="MFS"/>
    <property type="match status" value="1"/>
</dbReference>
<evidence type="ECO:0000256" key="5">
    <source>
        <dbReference type="ARBA" id="ARBA00022989"/>
    </source>
</evidence>
<keyword evidence="4 7" id="KW-0812">Transmembrane</keyword>
<dbReference type="PROSITE" id="PS00216">
    <property type="entry name" value="SUGAR_TRANSPORT_1"/>
    <property type="match status" value="1"/>
</dbReference>
<dbReference type="GO" id="GO:0022857">
    <property type="term" value="F:transmembrane transporter activity"/>
    <property type="evidence" value="ECO:0007669"/>
    <property type="project" value="InterPro"/>
</dbReference>
<feature type="transmembrane region" description="Helical" evidence="7">
    <location>
        <begin position="122"/>
        <end position="148"/>
    </location>
</feature>
<organism evidence="9 10">
    <name type="scientific">Rhodococcus wratislaviensis</name>
    <name type="common">Tsukamurella wratislaviensis</name>
    <dbReference type="NCBI Taxonomy" id="44752"/>
    <lineage>
        <taxon>Bacteria</taxon>
        <taxon>Bacillati</taxon>
        <taxon>Actinomycetota</taxon>
        <taxon>Actinomycetes</taxon>
        <taxon>Mycobacteriales</taxon>
        <taxon>Nocardiaceae</taxon>
        <taxon>Rhodococcus</taxon>
    </lineage>
</organism>
<evidence type="ECO:0000313" key="10">
    <source>
        <dbReference type="Proteomes" id="UP000287519"/>
    </source>
</evidence>
<protein>
    <submittedName>
        <fullName evidence="9">L-Proline/Glycine betaine transporter ProP</fullName>
    </submittedName>
</protein>
<feature type="domain" description="Major facilitator superfamily (MFS) profile" evidence="8">
    <location>
        <begin position="22"/>
        <end position="432"/>
    </location>
</feature>
<feature type="transmembrane region" description="Helical" evidence="7">
    <location>
        <begin position="96"/>
        <end position="116"/>
    </location>
</feature>
<dbReference type="InterPro" id="IPR005829">
    <property type="entry name" value="Sugar_transporter_CS"/>
</dbReference>
<dbReference type="RefSeq" id="WP_124394425.1">
    <property type="nucleotide sequence ID" value="NZ_BHYM01000058.1"/>
</dbReference>
<keyword evidence="5 7" id="KW-1133">Transmembrane helix</keyword>
<dbReference type="PANTHER" id="PTHR43045">
    <property type="entry name" value="SHIKIMATE TRANSPORTER"/>
    <property type="match status" value="1"/>
</dbReference>
<evidence type="ECO:0000256" key="3">
    <source>
        <dbReference type="ARBA" id="ARBA00022475"/>
    </source>
</evidence>
<feature type="transmembrane region" description="Helical" evidence="7">
    <location>
        <begin position="160"/>
        <end position="182"/>
    </location>
</feature>
<dbReference type="GO" id="GO:0005886">
    <property type="term" value="C:plasma membrane"/>
    <property type="evidence" value="ECO:0007669"/>
    <property type="project" value="UniProtKB-SubCell"/>
</dbReference>
<feature type="transmembrane region" description="Helical" evidence="7">
    <location>
        <begin position="58"/>
        <end position="75"/>
    </location>
</feature>
<dbReference type="OrthoDB" id="4451192at2"/>
<dbReference type="Gene3D" id="1.20.1250.20">
    <property type="entry name" value="MFS general substrate transporter like domains"/>
    <property type="match status" value="2"/>
</dbReference>
<dbReference type="InterPro" id="IPR020846">
    <property type="entry name" value="MFS_dom"/>
</dbReference>
<accession>A0A402CFS0</accession>
<evidence type="ECO:0000256" key="6">
    <source>
        <dbReference type="ARBA" id="ARBA00023136"/>
    </source>
</evidence>
<feature type="transmembrane region" description="Helical" evidence="7">
    <location>
        <begin position="194"/>
        <end position="213"/>
    </location>
</feature>
<feature type="transmembrane region" description="Helical" evidence="7">
    <location>
        <begin position="314"/>
        <end position="334"/>
    </location>
</feature>
<dbReference type="CDD" id="cd17369">
    <property type="entry name" value="MFS_ShiA_like"/>
    <property type="match status" value="1"/>
</dbReference>
<reference evidence="9 10" key="1">
    <citation type="submission" date="2018-11" db="EMBL/GenBank/DDBJ databases">
        <title>Microbial catabolism of amino acid.</title>
        <authorList>
            <person name="Hibi M."/>
            <person name="Ogawa J."/>
        </authorList>
    </citation>
    <scope>NUCLEOTIDE SEQUENCE [LARGE SCALE GENOMIC DNA]</scope>
    <source>
        <strain evidence="9 10">C31-06</strain>
    </source>
</reference>
<dbReference type="EMBL" id="BHYM01000058">
    <property type="protein sequence ID" value="GCE42482.1"/>
    <property type="molecule type" value="Genomic_DNA"/>
</dbReference>
<name>A0A402CFS0_RHOWR</name>
<evidence type="ECO:0000256" key="4">
    <source>
        <dbReference type="ARBA" id="ARBA00022692"/>
    </source>
</evidence>
<feature type="transmembrane region" description="Helical" evidence="7">
    <location>
        <begin position="376"/>
        <end position="400"/>
    </location>
</feature>
<proteinExistence type="predicted"/>
<keyword evidence="3" id="KW-1003">Cell membrane</keyword>
<comment type="subcellular location">
    <subcellularLocation>
        <location evidence="1">Cell membrane</location>
        <topology evidence="1">Multi-pass membrane protein</topology>
    </subcellularLocation>
</comment>
<keyword evidence="10" id="KW-1185">Reference proteome</keyword>
<keyword evidence="2" id="KW-0813">Transport</keyword>
<evidence type="ECO:0000256" key="7">
    <source>
        <dbReference type="SAM" id="Phobius"/>
    </source>
</evidence>
<feature type="transmembrane region" description="Helical" evidence="7">
    <location>
        <begin position="284"/>
        <end position="307"/>
    </location>
</feature>
<dbReference type="PANTHER" id="PTHR43045:SF2">
    <property type="entry name" value="INNER MEMBRANE METABOLITE TRANSPORT PROTEIN YHJE"/>
    <property type="match status" value="1"/>
</dbReference>
<feature type="transmembrane region" description="Helical" evidence="7">
    <location>
        <begin position="340"/>
        <end position="364"/>
    </location>
</feature>
<dbReference type="Proteomes" id="UP000287519">
    <property type="component" value="Unassembled WGS sequence"/>
</dbReference>
<dbReference type="SUPFAM" id="SSF103473">
    <property type="entry name" value="MFS general substrate transporter"/>
    <property type="match status" value="1"/>
</dbReference>
<feature type="transmembrane region" description="Helical" evidence="7">
    <location>
        <begin position="249"/>
        <end position="272"/>
    </location>
</feature>
<dbReference type="InterPro" id="IPR011701">
    <property type="entry name" value="MFS"/>
</dbReference>
<evidence type="ECO:0000313" key="9">
    <source>
        <dbReference type="EMBL" id="GCE42482.1"/>
    </source>
</evidence>
<evidence type="ECO:0000256" key="1">
    <source>
        <dbReference type="ARBA" id="ARBA00004651"/>
    </source>
</evidence>
<comment type="caution">
    <text evidence="9">The sequence shown here is derived from an EMBL/GenBank/DDBJ whole genome shotgun (WGS) entry which is preliminary data.</text>
</comment>
<evidence type="ECO:0000259" key="8">
    <source>
        <dbReference type="PROSITE" id="PS50850"/>
    </source>
</evidence>
<dbReference type="Pfam" id="PF07690">
    <property type="entry name" value="MFS_1"/>
    <property type="match status" value="1"/>
</dbReference>
<gene>
    <name evidence="9" type="ORF">Rhow_006421</name>
</gene>